<dbReference type="PANTHER" id="PTHR31356">
    <property type="entry name" value="THYLAKOID LUMENAL 29 KDA PROTEIN, CHLOROPLASTIC-RELATED"/>
    <property type="match status" value="1"/>
</dbReference>
<dbReference type="GO" id="GO:0042744">
    <property type="term" value="P:hydrogen peroxide catabolic process"/>
    <property type="evidence" value="ECO:0007669"/>
    <property type="project" value="TreeGrafter"/>
</dbReference>
<dbReference type="GO" id="GO:0020037">
    <property type="term" value="F:heme binding"/>
    <property type="evidence" value="ECO:0007669"/>
    <property type="project" value="InterPro"/>
</dbReference>
<keyword evidence="12" id="KW-1185">Reference proteome</keyword>
<comment type="similarity">
    <text evidence="2">Belongs to the peroxidase family. Ascorbate peroxidase subfamily.</text>
</comment>
<keyword evidence="5" id="KW-0349">Heme</keyword>
<dbReference type="PRINTS" id="PR00459">
    <property type="entry name" value="ASPEROXIDASE"/>
</dbReference>
<feature type="signal peptide" evidence="9">
    <location>
        <begin position="1"/>
        <end position="25"/>
    </location>
</feature>
<dbReference type="GO" id="GO:0046872">
    <property type="term" value="F:metal ion binding"/>
    <property type="evidence" value="ECO:0007669"/>
    <property type="project" value="UniProtKB-KW"/>
</dbReference>
<dbReference type="InterPro" id="IPR002016">
    <property type="entry name" value="Haem_peroxidase"/>
</dbReference>
<evidence type="ECO:0000256" key="3">
    <source>
        <dbReference type="ARBA" id="ARBA00012940"/>
    </source>
</evidence>
<dbReference type="GO" id="GO:0034599">
    <property type="term" value="P:cellular response to oxidative stress"/>
    <property type="evidence" value="ECO:0007669"/>
    <property type="project" value="InterPro"/>
</dbReference>
<dbReference type="GO" id="GO:0016688">
    <property type="term" value="F:L-ascorbate peroxidase activity"/>
    <property type="evidence" value="ECO:0007669"/>
    <property type="project" value="UniProtKB-EC"/>
</dbReference>
<evidence type="ECO:0000313" key="11">
    <source>
        <dbReference type="EMBL" id="CAK0787446.1"/>
    </source>
</evidence>
<evidence type="ECO:0000256" key="6">
    <source>
        <dbReference type="ARBA" id="ARBA00022723"/>
    </source>
</evidence>
<name>A0AAV1ILE1_9CHLO</name>
<evidence type="ECO:0000256" key="2">
    <source>
        <dbReference type="ARBA" id="ARBA00006873"/>
    </source>
</evidence>
<accession>A0AAV1ILE1</accession>
<dbReference type="Proteomes" id="UP001314263">
    <property type="component" value="Unassembled WGS sequence"/>
</dbReference>
<dbReference type="PROSITE" id="PS50873">
    <property type="entry name" value="PEROXIDASE_4"/>
    <property type="match status" value="1"/>
</dbReference>
<dbReference type="InterPro" id="IPR019793">
    <property type="entry name" value="Peroxidases_heam-ligand_BS"/>
</dbReference>
<dbReference type="InterPro" id="IPR010255">
    <property type="entry name" value="Haem_peroxidase_sf"/>
</dbReference>
<dbReference type="InterPro" id="IPR002207">
    <property type="entry name" value="Peroxidase_I"/>
</dbReference>
<dbReference type="PANTHER" id="PTHR31356:SF8">
    <property type="entry name" value="L-ASCORBATE PEROXIDASE 6-RELATED"/>
    <property type="match status" value="1"/>
</dbReference>
<evidence type="ECO:0000313" key="12">
    <source>
        <dbReference type="Proteomes" id="UP001314263"/>
    </source>
</evidence>
<proteinExistence type="inferred from homology"/>
<dbReference type="AlphaFoldDB" id="A0AAV1ILE1"/>
<feature type="domain" description="Plant heme peroxidase family profile" evidence="10">
    <location>
        <begin position="164"/>
        <end position="394"/>
    </location>
</feature>
<protein>
    <recommendedName>
        <fullName evidence="3">L-ascorbate peroxidase</fullName>
        <ecNumber evidence="3">1.11.1.11</ecNumber>
    </recommendedName>
</protein>
<evidence type="ECO:0000256" key="7">
    <source>
        <dbReference type="ARBA" id="ARBA00023002"/>
    </source>
</evidence>
<dbReference type="EC" id="1.11.1.11" evidence="3"/>
<keyword evidence="8" id="KW-0408">Iron</keyword>
<dbReference type="Gene3D" id="1.10.520.10">
    <property type="match status" value="1"/>
</dbReference>
<dbReference type="InterPro" id="IPR019794">
    <property type="entry name" value="Peroxidases_AS"/>
</dbReference>
<dbReference type="EMBL" id="CAUYUE010000017">
    <property type="protein sequence ID" value="CAK0787446.1"/>
    <property type="molecule type" value="Genomic_DNA"/>
</dbReference>
<evidence type="ECO:0000256" key="8">
    <source>
        <dbReference type="ARBA" id="ARBA00023004"/>
    </source>
</evidence>
<gene>
    <name evidence="11" type="ORF">CVIRNUC_010666</name>
</gene>
<dbReference type="InterPro" id="IPR044831">
    <property type="entry name" value="Ccp1-like"/>
</dbReference>
<keyword evidence="4" id="KW-0575">Peroxidase</keyword>
<evidence type="ECO:0000256" key="9">
    <source>
        <dbReference type="SAM" id="SignalP"/>
    </source>
</evidence>
<dbReference type="Gene3D" id="1.10.420.10">
    <property type="entry name" value="Peroxidase, domain 2"/>
    <property type="match status" value="1"/>
</dbReference>
<organism evidence="11 12">
    <name type="scientific">Coccomyxa viridis</name>
    <dbReference type="NCBI Taxonomy" id="1274662"/>
    <lineage>
        <taxon>Eukaryota</taxon>
        <taxon>Viridiplantae</taxon>
        <taxon>Chlorophyta</taxon>
        <taxon>core chlorophytes</taxon>
        <taxon>Trebouxiophyceae</taxon>
        <taxon>Trebouxiophyceae incertae sedis</taxon>
        <taxon>Coccomyxaceae</taxon>
        <taxon>Coccomyxa</taxon>
    </lineage>
</organism>
<dbReference type="PRINTS" id="PR00458">
    <property type="entry name" value="PEROXIDASE"/>
</dbReference>
<dbReference type="PROSITE" id="PS00435">
    <property type="entry name" value="PEROXIDASE_1"/>
    <property type="match status" value="1"/>
</dbReference>
<comment type="cofactor">
    <cofactor evidence="1">
        <name>heme b</name>
        <dbReference type="ChEBI" id="CHEBI:60344"/>
    </cofactor>
</comment>
<dbReference type="Pfam" id="PF00141">
    <property type="entry name" value="peroxidase"/>
    <property type="match status" value="1"/>
</dbReference>
<dbReference type="GO" id="GO:0000302">
    <property type="term" value="P:response to reactive oxygen species"/>
    <property type="evidence" value="ECO:0007669"/>
    <property type="project" value="TreeGrafter"/>
</dbReference>
<sequence length="394" mass="43157">MATATTIVNTVLLVFCFSIPRYAIACRFAELTSGQTSHGGHSRMLLADVPFNDTNKDEAIAASDERAKATAESIMDYIKKATPTTIQDLLTPVGNYTDATVYWDAKTEYSRYIPGAIKYSVKSIPDIIRQMEEMAQTKISNDIASANLDPTYARIFSVLNKAINPTITGLALRLAFHDAGTWNAKSRPVGGANGSIRFEFAWPSNAGLQRFIWPTIWAAKQVLDRTLPNPVSYADLCAIAGVVGVYATKGPLINVGFGRPDATSPDPFQGVGSNTNQQRDYPIQEIINEWEFYGFTIEDLVVLSGGHTIGFSASTNPQGTINAEDRYFSNKYYKQVILGDAFFGSDKALKDSNATYAIVKQLAADNDLFYSKFTAAMQKLTWLGVDPSVKRLGL</sequence>
<evidence type="ECO:0000256" key="1">
    <source>
        <dbReference type="ARBA" id="ARBA00001970"/>
    </source>
</evidence>
<comment type="caution">
    <text evidence="11">The sequence shown here is derived from an EMBL/GenBank/DDBJ whole genome shotgun (WGS) entry which is preliminary data.</text>
</comment>
<evidence type="ECO:0000259" key="10">
    <source>
        <dbReference type="PROSITE" id="PS50873"/>
    </source>
</evidence>
<reference evidence="11 12" key="1">
    <citation type="submission" date="2023-10" db="EMBL/GenBank/DDBJ databases">
        <authorList>
            <person name="Maclean D."/>
            <person name="Macfadyen A."/>
        </authorList>
    </citation>
    <scope>NUCLEOTIDE SEQUENCE [LARGE SCALE GENOMIC DNA]</scope>
</reference>
<keyword evidence="6" id="KW-0479">Metal-binding</keyword>
<keyword evidence="7" id="KW-0560">Oxidoreductase</keyword>
<feature type="chain" id="PRO_5043438208" description="L-ascorbate peroxidase" evidence="9">
    <location>
        <begin position="26"/>
        <end position="394"/>
    </location>
</feature>
<evidence type="ECO:0000256" key="4">
    <source>
        <dbReference type="ARBA" id="ARBA00022559"/>
    </source>
</evidence>
<dbReference type="SUPFAM" id="SSF48113">
    <property type="entry name" value="Heme-dependent peroxidases"/>
    <property type="match status" value="1"/>
</dbReference>
<dbReference type="PROSITE" id="PS00436">
    <property type="entry name" value="PEROXIDASE_2"/>
    <property type="match status" value="1"/>
</dbReference>
<evidence type="ECO:0000256" key="5">
    <source>
        <dbReference type="ARBA" id="ARBA00022617"/>
    </source>
</evidence>
<keyword evidence="9" id="KW-0732">Signal</keyword>